<dbReference type="InterPro" id="IPR036452">
    <property type="entry name" value="Ribo_hydro-like"/>
</dbReference>
<organism evidence="4 5">
    <name type="scientific">Endosaccharibacter trunci</name>
    <dbReference type="NCBI Taxonomy" id="2812733"/>
    <lineage>
        <taxon>Bacteria</taxon>
        <taxon>Pseudomonadati</taxon>
        <taxon>Pseudomonadota</taxon>
        <taxon>Alphaproteobacteria</taxon>
        <taxon>Acetobacterales</taxon>
        <taxon>Acetobacteraceae</taxon>
        <taxon>Endosaccharibacter</taxon>
    </lineage>
</organism>
<evidence type="ECO:0000313" key="4">
    <source>
        <dbReference type="EMBL" id="MCQ8278444.1"/>
    </source>
</evidence>
<evidence type="ECO:0000259" key="3">
    <source>
        <dbReference type="Pfam" id="PF01156"/>
    </source>
</evidence>
<dbReference type="InterPro" id="IPR001910">
    <property type="entry name" value="Inosine/uridine_hydrolase_dom"/>
</dbReference>
<name>A0ABT1W6D5_9PROT</name>
<reference evidence="4 5" key="1">
    <citation type="submission" date="2022-06" db="EMBL/GenBank/DDBJ databases">
        <title>Endosaccharibacter gen. nov., sp. nov., endophytic bacteria isolated from sugarcane.</title>
        <authorList>
            <person name="Pitiwittayakul N."/>
            <person name="Yukphan P."/>
            <person name="Charoenyingcharoen P."/>
            <person name="Tanasupawat S."/>
        </authorList>
    </citation>
    <scope>NUCLEOTIDE SEQUENCE [LARGE SCALE GENOMIC DNA]</scope>
    <source>
        <strain evidence="4 5">KSS8</strain>
    </source>
</reference>
<dbReference type="InterPro" id="IPR023186">
    <property type="entry name" value="IUNH"/>
</dbReference>
<keyword evidence="5" id="KW-1185">Reference proteome</keyword>
<keyword evidence="2" id="KW-0326">Glycosidase</keyword>
<dbReference type="Gene3D" id="3.90.245.10">
    <property type="entry name" value="Ribonucleoside hydrolase-like"/>
    <property type="match status" value="1"/>
</dbReference>
<dbReference type="PANTHER" id="PTHR12304">
    <property type="entry name" value="INOSINE-URIDINE PREFERRING NUCLEOSIDE HYDROLASE"/>
    <property type="match status" value="1"/>
</dbReference>
<keyword evidence="1 4" id="KW-0378">Hydrolase</keyword>
<proteinExistence type="predicted"/>
<dbReference type="CDD" id="cd02650">
    <property type="entry name" value="nuc_hydro_CaPnhB"/>
    <property type="match status" value="1"/>
</dbReference>
<dbReference type="Proteomes" id="UP001524587">
    <property type="component" value="Unassembled WGS sequence"/>
</dbReference>
<feature type="domain" description="Inosine/uridine-preferring nucleoside hydrolase" evidence="3">
    <location>
        <begin position="4"/>
        <end position="305"/>
    </location>
</feature>
<gene>
    <name evidence="4" type="ORF">NFI95_08255</name>
</gene>
<evidence type="ECO:0000313" key="5">
    <source>
        <dbReference type="Proteomes" id="UP001524587"/>
    </source>
</evidence>
<dbReference type="EMBL" id="JAMSKV010000006">
    <property type="protein sequence ID" value="MCQ8278444.1"/>
    <property type="molecule type" value="Genomic_DNA"/>
</dbReference>
<comment type="caution">
    <text evidence="4">The sequence shown here is derived from an EMBL/GenBank/DDBJ whole genome shotgun (WGS) entry which is preliminary data.</text>
</comment>
<dbReference type="Pfam" id="PF01156">
    <property type="entry name" value="IU_nuc_hydro"/>
    <property type="match status" value="1"/>
</dbReference>
<dbReference type="SUPFAM" id="SSF53590">
    <property type="entry name" value="Nucleoside hydrolase"/>
    <property type="match status" value="1"/>
</dbReference>
<accession>A0ABT1W6D5</accession>
<dbReference type="GO" id="GO:0016787">
    <property type="term" value="F:hydrolase activity"/>
    <property type="evidence" value="ECO:0007669"/>
    <property type="project" value="UniProtKB-KW"/>
</dbReference>
<evidence type="ECO:0000256" key="1">
    <source>
        <dbReference type="ARBA" id="ARBA00022801"/>
    </source>
</evidence>
<sequence length="314" mass="33775">MRKVIFDTDPGVDDAMALAFLCRRPELELIGVTTVHGNADIDTVTRNALFLKDRLGFSAPVAQGSGVTFLNRRGNTATHVHGENALGNIAIDTPRATLDGRRGHRMIIDLVRAHPNEVTIIAVGPLTNLARALDKDPEIARLVQGVVVMGGAFGSNGNTGNVSPVAEANIHNDPEAADAVFTAPWPVTIIGLDVTQQVVMDAAFLRALGECGETGRLLHDVSRFYHGFHQRSRRLDGIFAHDSLAVLYAVRPDLFTLRHGPVRVVCGGIASGQTIQKPEESPFPIGAWDPHPNQSVAIDVHVQAALKVYADSFD</sequence>
<dbReference type="RefSeq" id="WP_422863925.1">
    <property type="nucleotide sequence ID" value="NZ_JAMSKV010000006.1"/>
</dbReference>
<evidence type="ECO:0000256" key="2">
    <source>
        <dbReference type="ARBA" id="ARBA00023295"/>
    </source>
</evidence>
<protein>
    <submittedName>
        <fullName evidence="4">Nucleoside hydrolase</fullName>
    </submittedName>
</protein>
<dbReference type="PANTHER" id="PTHR12304:SF4">
    <property type="entry name" value="URIDINE NUCLEOSIDASE"/>
    <property type="match status" value="1"/>
</dbReference>